<evidence type="ECO:0000259" key="1">
    <source>
        <dbReference type="Pfam" id="PF12697"/>
    </source>
</evidence>
<name>A0ABN1JJJ6_9BURK</name>
<reference evidence="2 3" key="1">
    <citation type="journal article" date="2019" name="Int. J. Syst. Evol. Microbiol.">
        <title>The Global Catalogue of Microorganisms (GCM) 10K type strain sequencing project: providing services to taxonomists for standard genome sequencing and annotation.</title>
        <authorList>
            <consortium name="The Broad Institute Genomics Platform"/>
            <consortium name="The Broad Institute Genome Sequencing Center for Infectious Disease"/>
            <person name="Wu L."/>
            <person name="Ma J."/>
        </authorList>
    </citation>
    <scope>NUCLEOTIDE SEQUENCE [LARGE SCALE GENOMIC DNA]</scope>
    <source>
        <strain evidence="2 3">JCM 15503</strain>
    </source>
</reference>
<sequence>MPSRNPAMPLLLLPGLLCDEDVWAAQAEALGSTREVMVGPLGIDDTVDHLGAMARQLLAAIAAPRFAVAGHSMGGRIALEMLRQAPGRVGGLALLDSGTAARPDGAAGEAEYRSRHALVALARSQGMAAVSREWLPPMVHPAVIGTALFERMVAMVLRSNPARFAAQVQALLHRPDAEPVLRGVHSPVLLVCGEQDRWSPPERHRAMQALLPGSVLRFIGECGHMSPMEQPAAVSAALAQWLVHCDAAA</sequence>
<dbReference type="SUPFAM" id="SSF53474">
    <property type="entry name" value="alpha/beta-Hydrolases"/>
    <property type="match status" value="1"/>
</dbReference>
<evidence type="ECO:0000313" key="2">
    <source>
        <dbReference type="EMBL" id="GAA0740840.1"/>
    </source>
</evidence>
<dbReference type="InterPro" id="IPR000073">
    <property type="entry name" value="AB_hydrolase_1"/>
</dbReference>
<dbReference type="PANTHER" id="PTHR43194:SF2">
    <property type="entry name" value="PEROXISOMAL MEMBRANE PROTEIN LPX1"/>
    <property type="match status" value="1"/>
</dbReference>
<accession>A0ABN1JJJ6</accession>
<dbReference type="InterPro" id="IPR029058">
    <property type="entry name" value="AB_hydrolase_fold"/>
</dbReference>
<evidence type="ECO:0000313" key="3">
    <source>
        <dbReference type="Proteomes" id="UP001500279"/>
    </source>
</evidence>
<gene>
    <name evidence="2" type="ORF">GCM10009107_02860</name>
</gene>
<keyword evidence="2" id="KW-0378">Hydrolase</keyword>
<dbReference type="Pfam" id="PF12697">
    <property type="entry name" value="Abhydrolase_6"/>
    <property type="match status" value="1"/>
</dbReference>
<dbReference type="RefSeq" id="WP_231011722.1">
    <property type="nucleotide sequence ID" value="NZ_BAAAEW010000003.1"/>
</dbReference>
<protein>
    <submittedName>
        <fullName evidence="2">Alpha/beta hydrolase</fullName>
    </submittedName>
</protein>
<keyword evidence="3" id="KW-1185">Reference proteome</keyword>
<dbReference type="EMBL" id="BAAAEW010000003">
    <property type="protein sequence ID" value="GAA0740840.1"/>
    <property type="molecule type" value="Genomic_DNA"/>
</dbReference>
<dbReference type="Proteomes" id="UP001500279">
    <property type="component" value="Unassembled WGS sequence"/>
</dbReference>
<dbReference type="PANTHER" id="PTHR43194">
    <property type="entry name" value="HYDROLASE ALPHA/BETA FOLD FAMILY"/>
    <property type="match status" value="1"/>
</dbReference>
<proteinExistence type="predicted"/>
<organism evidence="2 3">
    <name type="scientific">Ideonella azotifigens</name>
    <dbReference type="NCBI Taxonomy" id="513160"/>
    <lineage>
        <taxon>Bacteria</taxon>
        <taxon>Pseudomonadati</taxon>
        <taxon>Pseudomonadota</taxon>
        <taxon>Betaproteobacteria</taxon>
        <taxon>Burkholderiales</taxon>
        <taxon>Sphaerotilaceae</taxon>
        <taxon>Ideonella</taxon>
    </lineage>
</organism>
<dbReference type="Gene3D" id="3.40.50.1820">
    <property type="entry name" value="alpha/beta hydrolase"/>
    <property type="match status" value="1"/>
</dbReference>
<dbReference type="GO" id="GO:0016787">
    <property type="term" value="F:hydrolase activity"/>
    <property type="evidence" value="ECO:0007669"/>
    <property type="project" value="UniProtKB-KW"/>
</dbReference>
<feature type="domain" description="AB hydrolase-1" evidence="1">
    <location>
        <begin position="41"/>
        <end position="237"/>
    </location>
</feature>
<dbReference type="PRINTS" id="PR00111">
    <property type="entry name" value="ABHYDROLASE"/>
</dbReference>
<dbReference type="InterPro" id="IPR050228">
    <property type="entry name" value="Carboxylesterase_BioH"/>
</dbReference>
<comment type="caution">
    <text evidence="2">The sequence shown here is derived from an EMBL/GenBank/DDBJ whole genome shotgun (WGS) entry which is preliminary data.</text>
</comment>